<evidence type="ECO:0000313" key="2">
    <source>
        <dbReference type="EMBL" id="GFY81232.1"/>
    </source>
</evidence>
<dbReference type="EMBL" id="BJWL01000001">
    <property type="protein sequence ID" value="GFY81232.1"/>
    <property type="molecule type" value="Genomic_DNA"/>
</dbReference>
<evidence type="ECO:0000313" key="3">
    <source>
        <dbReference type="Proteomes" id="UP000585474"/>
    </source>
</evidence>
<dbReference type="AlphaFoldDB" id="A0A7J0E4M4"/>
<accession>A0A7J0E4M4</accession>
<organism evidence="2 3">
    <name type="scientific">Actinidia rufa</name>
    <dbReference type="NCBI Taxonomy" id="165716"/>
    <lineage>
        <taxon>Eukaryota</taxon>
        <taxon>Viridiplantae</taxon>
        <taxon>Streptophyta</taxon>
        <taxon>Embryophyta</taxon>
        <taxon>Tracheophyta</taxon>
        <taxon>Spermatophyta</taxon>
        <taxon>Magnoliopsida</taxon>
        <taxon>eudicotyledons</taxon>
        <taxon>Gunneridae</taxon>
        <taxon>Pentapetalae</taxon>
        <taxon>asterids</taxon>
        <taxon>Ericales</taxon>
        <taxon>Actinidiaceae</taxon>
        <taxon>Actinidia</taxon>
    </lineage>
</organism>
<proteinExistence type="predicted"/>
<dbReference type="Proteomes" id="UP000585474">
    <property type="component" value="Unassembled WGS sequence"/>
</dbReference>
<keyword evidence="3" id="KW-1185">Reference proteome</keyword>
<reference evidence="2 3" key="1">
    <citation type="submission" date="2019-07" db="EMBL/GenBank/DDBJ databases">
        <title>De Novo Assembly of kiwifruit Actinidia rufa.</title>
        <authorList>
            <person name="Sugita-Konishi S."/>
            <person name="Sato K."/>
            <person name="Mori E."/>
            <person name="Abe Y."/>
            <person name="Kisaki G."/>
            <person name="Hamano K."/>
            <person name="Suezawa K."/>
            <person name="Otani M."/>
            <person name="Fukuda T."/>
            <person name="Manabe T."/>
            <person name="Gomi K."/>
            <person name="Tabuchi M."/>
            <person name="Akimitsu K."/>
            <person name="Kataoka I."/>
        </authorList>
    </citation>
    <scope>NUCLEOTIDE SEQUENCE [LARGE SCALE GENOMIC DNA]</scope>
    <source>
        <strain evidence="3">cv. Fuchu</strain>
    </source>
</reference>
<feature type="compositionally biased region" description="Basic and acidic residues" evidence="1">
    <location>
        <begin position="120"/>
        <end position="132"/>
    </location>
</feature>
<keyword evidence="2" id="KW-0378">Hydrolase</keyword>
<protein>
    <submittedName>
        <fullName evidence="2">P-loop containing nucleoside triphosphate hydrolases superfamily protein</fullName>
    </submittedName>
</protein>
<dbReference type="GO" id="GO:0016787">
    <property type="term" value="F:hydrolase activity"/>
    <property type="evidence" value="ECO:0007669"/>
    <property type="project" value="UniProtKB-KW"/>
</dbReference>
<evidence type="ECO:0000256" key="1">
    <source>
        <dbReference type="SAM" id="MobiDB-lite"/>
    </source>
</evidence>
<feature type="region of interest" description="Disordered" evidence="1">
    <location>
        <begin position="105"/>
        <end position="132"/>
    </location>
</feature>
<dbReference type="OrthoDB" id="10251412at2759"/>
<comment type="caution">
    <text evidence="2">The sequence shown here is derived from an EMBL/GenBank/DDBJ whole genome shotgun (WGS) entry which is preliminary data.</text>
</comment>
<gene>
    <name evidence="2" type="ORF">Acr_01g0010410</name>
</gene>
<sequence>MSTQQCLDAGAWTCTLAWTCGSNFQGLGEELLGRGNACPIWRGEELRESERGFTPTQIGEILSRNHSDADVGIKAIISVIQAKIMGVDMDFYDNEVVVKTPESVDRRLAESPENWNASSERWRGEEEERRVN</sequence>
<name>A0A7J0E4M4_9ERIC</name>